<comment type="similarity">
    <text evidence="2">Belongs to the nucleobase:cation symporter-2 (NCS2) (TC 2.A.40) family. Azg-like subfamily.</text>
</comment>
<accession>A0AAV9ASG2</accession>
<dbReference type="Pfam" id="PF00860">
    <property type="entry name" value="Xan_ur_permease"/>
    <property type="match status" value="2"/>
</dbReference>
<evidence type="ECO:0000256" key="3">
    <source>
        <dbReference type="ARBA" id="ARBA00022448"/>
    </source>
</evidence>
<feature type="transmembrane region" description="Helical" evidence="8">
    <location>
        <begin position="140"/>
        <end position="160"/>
    </location>
</feature>
<protein>
    <submittedName>
        <fullName evidence="9">Adenine/guanine permease AZG2</fullName>
    </submittedName>
</protein>
<dbReference type="GO" id="GO:0005345">
    <property type="term" value="F:purine nucleobase transmembrane transporter activity"/>
    <property type="evidence" value="ECO:0007669"/>
    <property type="project" value="TreeGrafter"/>
</dbReference>
<keyword evidence="10" id="KW-1185">Reference proteome</keyword>
<evidence type="ECO:0000313" key="10">
    <source>
        <dbReference type="Proteomes" id="UP001179952"/>
    </source>
</evidence>
<sequence>MGRRADLRHSLTRLETSLNDSFASTSLGHHFKLGPRNSTFTRELRAGLATFLTMAYILSVNASIIADSGGACPPPASDTCLARTRADLVTATAAACVVACAAMGALANLPFALAPGMGVNTYFAYNLVGFHGSGRVPYRTALAVVLVEGCVFFTLSALGIRARLARLIPRGIRLASAAGIGLFLAFVGLQAHVGVGLVGPDPATLVTLSACARTDPETGACEGGRLRSPTFWLGALGFTITAYCAKRGIKGSFIYGILFVTLVSWVRGTRVTYFPNTPIGDTNYSYFKRIIHFHPIKSTMGALSFNGFNRSEVWVALTTLLYVDVLDTTGTMYSMAEIAGFVDERGGFEGDYVAFLVDSASSILGSALGMSTMATYVESSAGIKEGGRTGLTALTVGLCFFGSMFFAPLLTSVPPWAVGPSMVMIGAMMMRTALDVKWGDAGEGVPAFVTMALMPLTYSISYGIIGGLMVYVALRVPDWVVEAVRWVVKARRSVGGARNQVAEAGGSGGGGDGRPPEGV</sequence>
<evidence type="ECO:0000313" key="9">
    <source>
        <dbReference type="EMBL" id="KAK1267144.1"/>
    </source>
</evidence>
<dbReference type="PANTHER" id="PTHR43337">
    <property type="entry name" value="XANTHINE/URACIL PERMEASE C887.17-RELATED"/>
    <property type="match status" value="1"/>
</dbReference>
<evidence type="ECO:0000256" key="8">
    <source>
        <dbReference type="SAM" id="Phobius"/>
    </source>
</evidence>
<dbReference type="EMBL" id="JAUJYN010000007">
    <property type="protein sequence ID" value="KAK1267144.1"/>
    <property type="molecule type" value="Genomic_DNA"/>
</dbReference>
<dbReference type="Proteomes" id="UP001179952">
    <property type="component" value="Unassembled WGS sequence"/>
</dbReference>
<keyword evidence="5 8" id="KW-1133">Transmembrane helix</keyword>
<dbReference type="InterPro" id="IPR006043">
    <property type="entry name" value="NCS2"/>
</dbReference>
<keyword evidence="3" id="KW-0813">Transport</keyword>
<feature type="transmembrane region" description="Helical" evidence="8">
    <location>
        <begin position="229"/>
        <end position="245"/>
    </location>
</feature>
<evidence type="ECO:0000256" key="7">
    <source>
        <dbReference type="SAM" id="MobiDB-lite"/>
    </source>
</evidence>
<comment type="caution">
    <text evidence="9">The sequence shown here is derived from an EMBL/GenBank/DDBJ whole genome shotgun (WGS) entry which is preliminary data.</text>
</comment>
<comment type="subcellular location">
    <subcellularLocation>
        <location evidence="1">Membrane</location>
        <topology evidence="1">Multi-pass membrane protein</topology>
    </subcellularLocation>
</comment>
<gene>
    <name evidence="9" type="ORF">QJS04_geneDACA016839</name>
</gene>
<evidence type="ECO:0000256" key="1">
    <source>
        <dbReference type="ARBA" id="ARBA00004141"/>
    </source>
</evidence>
<feature type="transmembrane region" description="Helical" evidence="8">
    <location>
        <begin position="172"/>
        <end position="193"/>
    </location>
</feature>
<evidence type="ECO:0000256" key="6">
    <source>
        <dbReference type="ARBA" id="ARBA00023136"/>
    </source>
</evidence>
<name>A0AAV9ASG2_ACOGR</name>
<dbReference type="GO" id="GO:0015854">
    <property type="term" value="P:guanine transport"/>
    <property type="evidence" value="ECO:0007669"/>
    <property type="project" value="TreeGrafter"/>
</dbReference>
<feature type="transmembrane region" description="Helical" evidence="8">
    <location>
        <begin position="446"/>
        <end position="474"/>
    </location>
</feature>
<keyword evidence="4 8" id="KW-0812">Transmembrane</keyword>
<keyword evidence="6 8" id="KW-0472">Membrane</keyword>
<feature type="transmembrane region" description="Helical" evidence="8">
    <location>
        <begin position="88"/>
        <end position="113"/>
    </location>
</feature>
<evidence type="ECO:0000256" key="5">
    <source>
        <dbReference type="ARBA" id="ARBA00022989"/>
    </source>
</evidence>
<dbReference type="AlphaFoldDB" id="A0AAV9ASG2"/>
<feature type="transmembrane region" description="Helical" evidence="8">
    <location>
        <begin position="252"/>
        <end position="268"/>
    </location>
</feature>
<reference evidence="9" key="1">
    <citation type="journal article" date="2023" name="Nat. Commun.">
        <title>Diploid and tetraploid genomes of Acorus and the evolution of monocots.</title>
        <authorList>
            <person name="Ma L."/>
            <person name="Liu K.W."/>
            <person name="Li Z."/>
            <person name="Hsiao Y.Y."/>
            <person name="Qi Y."/>
            <person name="Fu T."/>
            <person name="Tang G.D."/>
            <person name="Zhang D."/>
            <person name="Sun W.H."/>
            <person name="Liu D.K."/>
            <person name="Li Y."/>
            <person name="Chen G.Z."/>
            <person name="Liu X.D."/>
            <person name="Liao X.Y."/>
            <person name="Jiang Y.T."/>
            <person name="Yu X."/>
            <person name="Hao Y."/>
            <person name="Huang J."/>
            <person name="Zhao X.W."/>
            <person name="Ke S."/>
            <person name="Chen Y.Y."/>
            <person name="Wu W.L."/>
            <person name="Hsu J.L."/>
            <person name="Lin Y.F."/>
            <person name="Huang M.D."/>
            <person name="Li C.Y."/>
            <person name="Huang L."/>
            <person name="Wang Z.W."/>
            <person name="Zhao X."/>
            <person name="Zhong W.Y."/>
            <person name="Peng D.H."/>
            <person name="Ahmad S."/>
            <person name="Lan S."/>
            <person name="Zhang J.S."/>
            <person name="Tsai W.C."/>
            <person name="Van de Peer Y."/>
            <person name="Liu Z.J."/>
        </authorList>
    </citation>
    <scope>NUCLEOTIDE SEQUENCE</scope>
    <source>
        <strain evidence="9">SCP</strain>
    </source>
</reference>
<dbReference type="InterPro" id="IPR045018">
    <property type="entry name" value="Azg-like"/>
</dbReference>
<evidence type="ECO:0000256" key="4">
    <source>
        <dbReference type="ARBA" id="ARBA00022692"/>
    </source>
</evidence>
<proteinExistence type="inferred from homology"/>
<feature type="transmembrane region" description="Helical" evidence="8">
    <location>
        <begin position="352"/>
        <end position="377"/>
    </location>
</feature>
<dbReference type="GO" id="GO:0015853">
    <property type="term" value="P:adenine transport"/>
    <property type="evidence" value="ECO:0007669"/>
    <property type="project" value="TreeGrafter"/>
</dbReference>
<dbReference type="PANTHER" id="PTHR43337:SF13">
    <property type="entry name" value="ADENINE_GUANINE PERMEASE AZG2"/>
    <property type="match status" value="1"/>
</dbReference>
<evidence type="ECO:0000256" key="2">
    <source>
        <dbReference type="ARBA" id="ARBA00005697"/>
    </source>
</evidence>
<feature type="region of interest" description="Disordered" evidence="7">
    <location>
        <begin position="499"/>
        <end position="519"/>
    </location>
</feature>
<reference evidence="9" key="2">
    <citation type="submission" date="2023-06" db="EMBL/GenBank/DDBJ databases">
        <authorList>
            <person name="Ma L."/>
            <person name="Liu K.-W."/>
            <person name="Li Z."/>
            <person name="Hsiao Y.-Y."/>
            <person name="Qi Y."/>
            <person name="Fu T."/>
            <person name="Tang G."/>
            <person name="Zhang D."/>
            <person name="Sun W.-H."/>
            <person name="Liu D.-K."/>
            <person name="Li Y."/>
            <person name="Chen G.-Z."/>
            <person name="Liu X.-D."/>
            <person name="Liao X.-Y."/>
            <person name="Jiang Y.-T."/>
            <person name="Yu X."/>
            <person name="Hao Y."/>
            <person name="Huang J."/>
            <person name="Zhao X.-W."/>
            <person name="Ke S."/>
            <person name="Chen Y.-Y."/>
            <person name="Wu W.-L."/>
            <person name="Hsu J.-L."/>
            <person name="Lin Y.-F."/>
            <person name="Huang M.-D."/>
            <person name="Li C.-Y."/>
            <person name="Huang L."/>
            <person name="Wang Z.-W."/>
            <person name="Zhao X."/>
            <person name="Zhong W.-Y."/>
            <person name="Peng D.-H."/>
            <person name="Ahmad S."/>
            <person name="Lan S."/>
            <person name="Zhang J.-S."/>
            <person name="Tsai W.-C."/>
            <person name="Van De Peer Y."/>
            <person name="Liu Z.-J."/>
        </authorList>
    </citation>
    <scope>NUCLEOTIDE SEQUENCE</scope>
    <source>
        <strain evidence="9">SCP</strain>
        <tissue evidence="9">Leaves</tissue>
    </source>
</reference>
<organism evidence="9 10">
    <name type="scientific">Acorus gramineus</name>
    <name type="common">Dwarf sweet flag</name>
    <dbReference type="NCBI Taxonomy" id="55184"/>
    <lineage>
        <taxon>Eukaryota</taxon>
        <taxon>Viridiplantae</taxon>
        <taxon>Streptophyta</taxon>
        <taxon>Embryophyta</taxon>
        <taxon>Tracheophyta</taxon>
        <taxon>Spermatophyta</taxon>
        <taxon>Magnoliopsida</taxon>
        <taxon>Liliopsida</taxon>
        <taxon>Acoraceae</taxon>
        <taxon>Acorus</taxon>
    </lineage>
</organism>
<dbReference type="GO" id="GO:0005886">
    <property type="term" value="C:plasma membrane"/>
    <property type="evidence" value="ECO:0007669"/>
    <property type="project" value="TreeGrafter"/>
</dbReference>
<feature type="transmembrane region" description="Helical" evidence="8">
    <location>
        <begin position="389"/>
        <end position="410"/>
    </location>
</feature>